<proteinExistence type="predicted"/>
<dbReference type="InterPro" id="IPR001584">
    <property type="entry name" value="Integrase_cat-core"/>
</dbReference>
<keyword evidence="3" id="KW-1185">Reference proteome</keyword>
<dbReference type="GO" id="GO:0015074">
    <property type="term" value="P:DNA integration"/>
    <property type="evidence" value="ECO:0007669"/>
    <property type="project" value="InterPro"/>
</dbReference>
<gene>
    <name evidence="2" type="ORF">QE152_g25722</name>
</gene>
<accession>A0AAW1JZI4</accession>
<organism evidence="2 3">
    <name type="scientific">Popillia japonica</name>
    <name type="common">Japanese beetle</name>
    <dbReference type="NCBI Taxonomy" id="7064"/>
    <lineage>
        <taxon>Eukaryota</taxon>
        <taxon>Metazoa</taxon>
        <taxon>Ecdysozoa</taxon>
        <taxon>Arthropoda</taxon>
        <taxon>Hexapoda</taxon>
        <taxon>Insecta</taxon>
        <taxon>Pterygota</taxon>
        <taxon>Neoptera</taxon>
        <taxon>Endopterygota</taxon>
        <taxon>Coleoptera</taxon>
        <taxon>Polyphaga</taxon>
        <taxon>Scarabaeiformia</taxon>
        <taxon>Scarabaeidae</taxon>
        <taxon>Rutelinae</taxon>
        <taxon>Popillia</taxon>
    </lineage>
</organism>
<sequence>MVILEEFKKLHEDIKVFKASVTKDNKLREWSSWKNLRSYMRTLRRNLKDISRFIRRCDDCQRYKHSKQHTEPLTITTASYAFEKNSLDIAGPLNQVDDDNRCILTLQCDLTKFVEAYPIKNKEAETVARTFLNNFILRFGIPKEIVTDQSTEFLAKIFKESAKILGIGQLSSTAYHRKFRFLLTYPNSQISRHLVIIGTFLVLYI</sequence>
<dbReference type="Proteomes" id="UP001458880">
    <property type="component" value="Unassembled WGS sequence"/>
</dbReference>
<dbReference type="GO" id="GO:0003676">
    <property type="term" value="F:nucleic acid binding"/>
    <property type="evidence" value="ECO:0007669"/>
    <property type="project" value="InterPro"/>
</dbReference>
<evidence type="ECO:0000259" key="1">
    <source>
        <dbReference type="PROSITE" id="PS50994"/>
    </source>
</evidence>
<dbReference type="Gene3D" id="3.30.420.10">
    <property type="entry name" value="Ribonuclease H-like superfamily/Ribonuclease H"/>
    <property type="match status" value="1"/>
</dbReference>
<dbReference type="InterPro" id="IPR050951">
    <property type="entry name" value="Retrovirus_Pol_polyprotein"/>
</dbReference>
<dbReference type="PANTHER" id="PTHR37984">
    <property type="entry name" value="PROTEIN CBG26694"/>
    <property type="match status" value="1"/>
</dbReference>
<dbReference type="InterPro" id="IPR012337">
    <property type="entry name" value="RNaseH-like_sf"/>
</dbReference>
<protein>
    <recommendedName>
        <fullName evidence="1">Integrase catalytic domain-containing protein</fullName>
    </recommendedName>
</protein>
<dbReference type="SUPFAM" id="SSF53098">
    <property type="entry name" value="Ribonuclease H-like"/>
    <property type="match status" value="1"/>
</dbReference>
<evidence type="ECO:0000313" key="2">
    <source>
        <dbReference type="EMBL" id="KAK9710954.1"/>
    </source>
</evidence>
<comment type="caution">
    <text evidence="2">The sequence shown here is derived from an EMBL/GenBank/DDBJ whole genome shotgun (WGS) entry which is preliminary data.</text>
</comment>
<dbReference type="AlphaFoldDB" id="A0AAW1JZI4"/>
<name>A0AAW1JZI4_POPJA</name>
<reference evidence="2 3" key="1">
    <citation type="journal article" date="2024" name="BMC Genomics">
        <title>De novo assembly and annotation of Popillia japonica's genome with initial clues to its potential as an invasive pest.</title>
        <authorList>
            <person name="Cucini C."/>
            <person name="Boschi S."/>
            <person name="Funari R."/>
            <person name="Cardaioli E."/>
            <person name="Iannotti N."/>
            <person name="Marturano G."/>
            <person name="Paoli F."/>
            <person name="Bruttini M."/>
            <person name="Carapelli A."/>
            <person name="Frati F."/>
            <person name="Nardi F."/>
        </authorList>
    </citation>
    <scope>NUCLEOTIDE SEQUENCE [LARGE SCALE GENOMIC DNA]</scope>
    <source>
        <strain evidence="2">DMR45628</strain>
    </source>
</reference>
<feature type="domain" description="Integrase catalytic" evidence="1">
    <location>
        <begin position="68"/>
        <end position="205"/>
    </location>
</feature>
<dbReference type="InterPro" id="IPR036397">
    <property type="entry name" value="RNaseH_sf"/>
</dbReference>
<dbReference type="PANTHER" id="PTHR37984:SF5">
    <property type="entry name" value="PROTEIN NYNRIN-LIKE"/>
    <property type="match status" value="1"/>
</dbReference>
<dbReference type="PROSITE" id="PS50994">
    <property type="entry name" value="INTEGRASE"/>
    <property type="match status" value="1"/>
</dbReference>
<dbReference type="EMBL" id="JASPKY010000286">
    <property type="protein sequence ID" value="KAK9710954.1"/>
    <property type="molecule type" value="Genomic_DNA"/>
</dbReference>
<evidence type="ECO:0000313" key="3">
    <source>
        <dbReference type="Proteomes" id="UP001458880"/>
    </source>
</evidence>